<organism evidence="2">
    <name type="scientific">Oryza punctata</name>
    <name type="common">Red rice</name>
    <dbReference type="NCBI Taxonomy" id="4537"/>
    <lineage>
        <taxon>Eukaryota</taxon>
        <taxon>Viridiplantae</taxon>
        <taxon>Streptophyta</taxon>
        <taxon>Embryophyta</taxon>
        <taxon>Tracheophyta</taxon>
        <taxon>Spermatophyta</taxon>
        <taxon>Magnoliopsida</taxon>
        <taxon>Liliopsida</taxon>
        <taxon>Poales</taxon>
        <taxon>Poaceae</taxon>
        <taxon>BOP clade</taxon>
        <taxon>Oryzoideae</taxon>
        <taxon>Oryzeae</taxon>
        <taxon>Oryzinae</taxon>
        <taxon>Oryza</taxon>
    </lineage>
</organism>
<sequence>MRGSDLEAAINGARRAASLEKPWGPPKRSCRSRRSRSLLLHHHQTAGAGETLPEDEVAAGGAATRHGDTVLAASPSNLIRSGGDGERQAAGVEDEEDGHIDPWSVSRMSSVAGQSDLGAKQRASCRLGNLGWKEKLGRKIVGPSVSDMGRLASGEKPRWAPP</sequence>
<name>A0A0E0JL98_ORYPU</name>
<feature type="region of interest" description="Disordered" evidence="1">
    <location>
        <begin position="13"/>
        <end position="105"/>
    </location>
</feature>
<dbReference type="HOGENOM" id="CLU_1638097_0_0_1"/>
<accession>A0A0E0JL98</accession>
<proteinExistence type="predicted"/>
<evidence type="ECO:0000313" key="3">
    <source>
        <dbReference type="Proteomes" id="UP000026962"/>
    </source>
</evidence>
<dbReference type="Gramene" id="OPUNC01G23140.1">
    <property type="protein sequence ID" value="OPUNC01G23140.1"/>
    <property type="gene ID" value="OPUNC01G23140"/>
</dbReference>
<evidence type="ECO:0000313" key="2">
    <source>
        <dbReference type="EnsemblPlants" id="OPUNC01G23140.1"/>
    </source>
</evidence>
<reference evidence="2" key="1">
    <citation type="submission" date="2015-04" db="UniProtKB">
        <authorList>
            <consortium name="EnsemblPlants"/>
        </authorList>
    </citation>
    <scope>IDENTIFICATION</scope>
</reference>
<dbReference type="EnsemblPlants" id="OPUNC01G23140.1">
    <property type="protein sequence ID" value="OPUNC01G23140.1"/>
    <property type="gene ID" value="OPUNC01G23140"/>
</dbReference>
<feature type="compositionally biased region" description="Basic and acidic residues" evidence="1">
    <location>
        <begin position="153"/>
        <end position="162"/>
    </location>
</feature>
<keyword evidence="3" id="KW-1185">Reference proteome</keyword>
<reference evidence="2" key="2">
    <citation type="submission" date="2018-05" db="EMBL/GenBank/DDBJ databases">
        <title>OpunRS2 (Oryza punctata Reference Sequence Version 2).</title>
        <authorList>
            <person name="Zhang J."/>
            <person name="Kudrna D."/>
            <person name="Lee S."/>
            <person name="Talag J."/>
            <person name="Welchert J."/>
            <person name="Wing R.A."/>
        </authorList>
    </citation>
    <scope>NUCLEOTIDE SEQUENCE [LARGE SCALE GENOMIC DNA]</scope>
</reference>
<protein>
    <submittedName>
        <fullName evidence="2">Uncharacterized protein</fullName>
    </submittedName>
</protein>
<dbReference type="Proteomes" id="UP000026962">
    <property type="component" value="Chromosome 1"/>
</dbReference>
<feature type="compositionally biased region" description="Basic residues" evidence="1">
    <location>
        <begin position="28"/>
        <end position="44"/>
    </location>
</feature>
<dbReference type="AlphaFoldDB" id="A0A0E0JL98"/>
<feature type="region of interest" description="Disordered" evidence="1">
    <location>
        <begin position="141"/>
        <end position="162"/>
    </location>
</feature>
<evidence type="ECO:0000256" key="1">
    <source>
        <dbReference type="SAM" id="MobiDB-lite"/>
    </source>
</evidence>